<dbReference type="RefSeq" id="WP_254577852.1">
    <property type="nucleotide sequence ID" value="NZ_CP100595.1"/>
</dbReference>
<dbReference type="EMBL" id="CP100595">
    <property type="protein sequence ID" value="UTJ07678.1"/>
    <property type="molecule type" value="Genomic_DNA"/>
</dbReference>
<keyword evidence="3" id="KW-0378">Hydrolase</keyword>
<dbReference type="GO" id="GO:0016787">
    <property type="term" value="F:hydrolase activity"/>
    <property type="evidence" value="ECO:0007669"/>
    <property type="project" value="UniProtKB-KW"/>
</dbReference>
<evidence type="ECO:0000259" key="2">
    <source>
        <dbReference type="Pfam" id="PF12146"/>
    </source>
</evidence>
<gene>
    <name evidence="3" type="ORF">NJU99_06175</name>
</gene>
<sequence>MKKKDLLINTNGYILSLLEKILDANVEVKGIENIPKNNPRIFVANHFTRTEAMLVPYTMYNLTGKKVGVIADDSLFKTYFGDFLSNLGAMKKSDPLRNNHILGDLITSCKDWMVFPEGRMVKAKDIEKIGKHFCVKIDGTCQRVYTGASYFALLSQALREDYFNHKVKNFKKFQRKYFINDCSEINENDTMIVPINISYSKIRHGRNFLVDMVEKLMDSIGDNFKEELEIESNIVLNSKIIIQVLEPISTKELLKDYSKEPNHAKTISAIRYETTHNFMNKIYQSLTINFDHIFILILFLYPKKRINIKIFKRLIYLVINKLRNRDYFLDDDIDKDLIYLISYEKYKQYEEVLKIALTDEIIYDSNDEYIINKQKLLASYTHHSIRLKNILKVILNEVLVNESVVKLAKEYVNNNEEKINKKIVKLLRKQQKDSYLKSYMKFKEFADVKDINIGENKYLDLESSDTCIITVHGFSSSPKEVEELSIYLHSAGFAVYSPRLDGHGTSPEDLKDKKWEDWYKSVSQTITIASIKYKKVFIVGFSTGGLLSLLSSNKKYHEFTAIICINAALNLKDIRVKALLPAVSFWNDLVKRFNNNDYSKDYIDNNSENPDVNYDKFYIESIKQLSLLMEITRKNLKNVTQPCLILQAKDDPVVNASSAYEIHEKINSQNKDLQIIEANRHIIVKGEGKDELFEIILNFIKNNLYSQFLH</sequence>
<dbReference type="InterPro" id="IPR029058">
    <property type="entry name" value="AB_hydrolase_fold"/>
</dbReference>
<feature type="domain" description="Phospholipid/glycerol acyltransferase" evidence="1">
    <location>
        <begin position="26"/>
        <end position="123"/>
    </location>
</feature>
<protein>
    <submittedName>
        <fullName evidence="3">Alpha/beta fold hydrolase</fullName>
    </submittedName>
</protein>
<reference evidence="3" key="1">
    <citation type="submission" date="2022-07" db="EMBL/GenBank/DDBJ databases">
        <title>Arcobacter roscoffensis sp. nov., a marine bacterium isolated from coastal seawater collected from Roscoff, France.</title>
        <authorList>
            <person name="Pascual J."/>
            <person name="Lepeaux C."/>
            <person name="Methner A."/>
            <person name="Overmann J."/>
        </authorList>
    </citation>
    <scope>NUCLEOTIDE SEQUENCE</scope>
    <source>
        <strain evidence="3">ARW1-2F2</strain>
    </source>
</reference>
<dbReference type="PANTHER" id="PTHR11614">
    <property type="entry name" value="PHOSPHOLIPASE-RELATED"/>
    <property type="match status" value="1"/>
</dbReference>
<dbReference type="InterPro" id="IPR051044">
    <property type="entry name" value="MAG_DAG_Lipase"/>
</dbReference>
<dbReference type="Pfam" id="PF12146">
    <property type="entry name" value="Hydrolase_4"/>
    <property type="match status" value="1"/>
</dbReference>
<evidence type="ECO:0000313" key="4">
    <source>
        <dbReference type="Proteomes" id="UP001060012"/>
    </source>
</evidence>
<evidence type="ECO:0000259" key="1">
    <source>
        <dbReference type="Pfam" id="PF01553"/>
    </source>
</evidence>
<accession>A0ABY5E960</accession>
<organism evidence="3 4">
    <name type="scientific">Arcobacter roscoffensis</name>
    <dbReference type="NCBI Taxonomy" id="2961520"/>
    <lineage>
        <taxon>Bacteria</taxon>
        <taxon>Pseudomonadati</taxon>
        <taxon>Campylobacterota</taxon>
        <taxon>Epsilonproteobacteria</taxon>
        <taxon>Campylobacterales</taxon>
        <taxon>Arcobacteraceae</taxon>
        <taxon>Arcobacter</taxon>
    </lineage>
</organism>
<keyword evidence="4" id="KW-1185">Reference proteome</keyword>
<dbReference type="InterPro" id="IPR022742">
    <property type="entry name" value="Hydrolase_4"/>
</dbReference>
<proteinExistence type="predicted"/>
<dbReference type="Pfam" id="PF01553">
    <property type="entry name" value="Acyltransferase"/>
    <property type="match status" value="1"/>
</dbReference>
<feature type="domain" description="Serine aminopeptidase S33" evidence="2">
    <location>
        <begin position="465"/>
        <end position="684"/>
    </location>
</feature>
<dbReference type="InterPro" id="IPR002123">
    <property type="entry name" value="Plipid/glycerol_acylTrfase"/>
</dbReference>
<evidence type="ECO:0000313" key="3">
    <source>
        <dbReference type="EMBL" id="UTJ07678.1"/>
    </source>
</evidence>
<name>A0ABY5E960_9BACT</name>
<dbReference type="Proteomes" id="UP001060012">
    <property type="component" value="Chromosome"/>
</dbReference>
<dbReference type="SUPFAM" id="SSF53474">
    <property type="entry name" value="alpha/beta-Hydrolases"/>
    <property type="match status" value="1"/>
</dbReference>
<dbReference type="Gene3D" id="3.40.50.1820">
    <property type="entry name" value="alpha/beta hydrolase"/>
    <property type="match status" value="1"/>
</dbReference>
<dbReference type="SUPFAM" id="SSF69593">
    <property type="entry name" value="Glycerol-3-phosphate (1)-acyltransferase"/>
    <property type="match status" value="1"/>
</dbReference>